<sequence length="329" mass="35621">MNKLLCFLLVAEIALAAAAPADPLKCRPANLVFVLDTSQSIDGSFYNSTVRAFVKKIASGYPMKGEINGASSRIGIVQFASDALLLCFLLVAEIALAAAAPADPLKCRPANLVFVLDTSQSIDGSFYNSTVRAFVKKIASGYPMKGEINGPSSRIGIVQFASDALVTYPMIERTRQEFLATIDQGIFYSDEGITSMSLGLETTVKELDHKGINKNDNLMVILVTDGVSTLDIRQTKPAADKVREYTKFFAGVGIDGINGNDISANLANLITLIGNGDLAYPDIAHAEDLVNGIWPESRKIYPMSFLQLMKAKKLVFSLITKLFLKLYTS</sequence>
<reference evidence="2" key="1">
    <citation type="submission" date="2022-11" db="UniProtKB">
        <authorList>
            <consortium name="WormBaseParasite"/>
        </authorList>
    </citation>
    <scope>IDENTIFICATION</scope>
</reference>
<name>A0AC34Q4Y3_9BILA</name>
<evidence type="ECO:0000313" key="2">
    <source>
        <dbReference type="WBParaSite" id="JU765_v2.g12967.t1"/>
    </source>
</evidence>
<protein>
    <submittedName>
        <fullName evidence="2">VWFA domain-containing protein</fullName>
    </submittedName>
</protein>
<dbReference type="Proteomes" id="UP000887576">
    <property type="component" value="Unplaced"/>
</dbReference>
<proteinExistence type="predicted"/>
<evidence type="ECO:0000313" key="1">
    <source>
        <dbReference type="Proteomes" id="UP000887576"/>
    </source>
</evidence>
<dbReference type="WBParaSite" id="JU765_v2.g12967.t1">
    <property type="protein sequence ID" value="JU765_v2.g12967.t1"/>
    <property type="gene ID" value="JU765_v2.g12967"/>
</dbReference>
<accession>A0AC34Q4Y3</accession>
<organism evidence="1 2">
    <name type="scientific">Panagrolaimus sp. JU765</name>
    <dbReference type="NCBI Taxonomy" id="591449"/>
    <lineage>
        <taxon>Eukaryota</taxon>
        <taxon>Metazoa</taxon>
        <taxon>Ecdysozoa</taxon>
        <taxon>Nematoda</taxon>
        <taxon>Chromadorea</taxon>
        <taxon>Rhabditida</taxon>
        <taxon>Tylenchina</taxon>
        <taxon>Panagrolaimomorpha</taxon>
        <taxon>Panagrolaimoidea</taxon>
        <taxon>Panagrolaimidae</taxon>
        <taxon>Panagrolaimus</taxon>
    </lineage>
</organism>